<comment type="subcellular location">
    <subcellularLocation>
        <location evidence="1">Nucleus</location>
    </subcellularLocation>
</comment>
<dbReference type="EMBL" id="JAJJMB010010308">
    <property type="protein sequence ID" value="KAI3909966.1"/>
    <property type="molecule type" value="Genomic_DNA"/>
</dbReference>
<dbReference type="Pfam" id="PF23240">
    <property type="entry name" value="HAT_PRP39_N"/>
    <property type="match status" value="1"/>
</dbReference>
<keyword evidence="8" id="KW-1185">Reference proteome</keyword>
<dbReference type="GO" id="GO:0000243">
    <property type="term" value="C:commitment complex"/>
    <property type="evidence" value="ECO:0007669"/>
    <property type="project" value="TreeGrafter"/>
</dbReference>
<dbReference type="PANTHER" id="PTHR17204">
    <property type="entry name" value="PRE-MRNA PROCESSING PROTEIN PRP39-RELATED"/>
    <property type="match status" value="1"/>
</dbReference>
<proteinExistence type="inferred from homology"/>
<keyword evidence="3" id="KW-0677">Repeat</keyword>
<evidence type="ECO:0000256" key="5">
    <source>
        <dbReference type="ARBA" id="ARBA00023242"/>
    </source>
</evidence>
<dbReference type="GO" id="GO:0005685">
    <property type="term" value="C:U1 snRNP"/>
    <property type="evidence" value="ECO:0007669"/>
    <property type="project" value="TreeGrafter"/>
</dbReference>
<evidence type="ECO:0000256" key="6">
    <source>
        <dbReference type="ARBA" id="ARBA00038019"/>
    </source>
</evidence>
<dbReference type="Proteomes" id="UP001202328">
    <property type="component" value="Unassembled WGS sequence"/>
</dbReference>
<evidence type="ECO:0000256" key="2">
    <source>
        <dbReference type="ARBA" id="ARBA00022664"/>
    </source>
</evidence>
<dbReference type="Gene3D" id="1.25.40.10">
    <property type="entry name" value="Tetratricopeptide repeat domain"/>
    <property type="match status" value="2"/>
</dbReference>
<accession>A0AAD4SLY6</accession>
<evidence type="ECO:0000256" key="1">
    <source>
        <dbReference type="ARBA" id="ARBA00004123"/>
    </source>
</evidence>
<reference evidence="7" key="1">
    <citation type="submission" date="2022-04" db="EMBL/GenBank/DDBJ databases">
        <title>A functionally conserved STORR gene fusion in Papaver species that diverged 16.8 million years ago.</title>
        <authorList>
            <person name="Catania T."/>
        </authorList>
    </citation>
    <scope>NUCLEOTIDE SEQUENCE</scope>
    <source>
        <strain evidence="7">S-188037</strain>
    </source>
</reference>
<keyword evidence="2" id="KW-0507">mRNA processing</keyword>
<evidence type="ECO:0000256" key="3">
    <source>
        <dbReference type="ARBA" id="ARBA00022737"/>
    </source>
</evidence>
<dbReference type="Pfam" id="PF23241">
    <property type="entry name" value="HAT_PRP39_C"/>
    <property type="match status" value="1"/>
</dbReference>
<dbReference type="GO" id="GO:0071004">
    <property type="term" value="C:U2-type prespliceosome"/>
    <property type="evidence" value="ECO:0007669"/>
    <property type="project" value="TreeGrafter"/>
</dbReference>
<dbReference type="SMART" id="SM00386">
    <property type="entry name" value="HAT"/>
    <property type="match status" value="5"/>
</dbReference>
<organism evidence="7 8">
    <name type="scientific">Papaver atlanticum</name>
    <dbReference type="NCBI Taxonomy" id="357466"/>
    <lineage>
        <taxon>Eukaryota</taxon>
        <taxon>Viridiplantae</taxon>
        <taxon>Streptophyta</taxon>
        <taxon>Embryophyta</taxon>
        <taxon>Tracheophyta</taxon>
        <taxon>Spermatophyta</taxon>
        <taxon>Magnoliopsida</taxon>
        <taxon>Ranunculales</taxon>
        <taxon>Papaveraceae</taxon>
        <taxon>Papaveroideae</taxon>
        <taxon>Papaver</taxon>
    </lineage>
</organism>
<dbReference type="InterPro" id="IPR003107">
    <property type="entry name" value="HAT"/>
</dbReference>
<comment type="caution">
    <text evidence="7">The sequence shown here is derived from an EMBL/GenBank/DDBJ whole genome shotgun (WGS) entry which is preliminary data.</text>
</comment>
<dbReference type="GO" id="GO:0000395">
    <property type="term" value="P:mRNA 5'-splice site recognition"/>
    <property type="evidence" value="ECO:0007669"/>
    <property type="project" value="TreeGrafter"/>
</dbReference>
<keyword evidence="5" id="KW-0539">Nucleus</keyword>
<dbReference type="PANTHER" id="PTHR17204:SF5">
    <property type="entry name" value="PRE-MRNA-PROCESSING FACTOR 39"/>
    <property type="match status" value="1"/>
</dbReference>
<dbReference type="SUPFAM" id="SSF48452">
    <property type="entry name" value="TPR-like"/>
    <property type="match status" value="1"/>
</dbReference>
<name>A0AAD4SLY6_9MAGN</name>
<keyword evidence="4" id="KW-0508">mRNA splicing</keyword>
<dbReference type="AlphaFoldDB" id="A0AAD4SLY6"/>
<protein>
    <submittedName>
        <fullName evidence="7">Uncharacterized protein</fullName>
    </submittedName>
</protein>
<comment type="similarity">
    <text evidence="6">Belongs to the PRP39 family.</text>
</comment>
<dbReference type="InterPro" id="IPR011990">
    <property type="entry name" value="TPR-like_helical_dom_sf"/>
</dbReference>
<dbReference type="GO" id="GO:0030627">
    <property type="term" value="F:pre-mRNA 5'-splice site binding"/>
    <property type="evidence" value="ECO:0007669"/>
    <property type="project" value="TreeGrafter"/>
</dbReference>
<evidence type="ECO:0000313" key="7">
    <source>
        <dbReference type="EMBL" id="KAI3909966.1"/>
    </source>
</evidence>
<evidence type="ECO:0000313" key="8">
    <source>
        <dbReference type="Proteomes" id="UP001202328"/>
    </source>
</evidence>
<evidence type="ECO:0000256" key="4">
    <source>
        <dbReference type="ARBA" id="ARBA00023187"/>
    </source>
</evidence>
<sequence length="610" mass="69361">MVDLSQPLPGELINTASMATILGVGTTVMGFVTDHCGMFVGADTRATALDPDGDVISDKTADSPVKINRVGTDLICASAGCNAWSYPIIIDLLSKGSNEIVTAEGSAHFARLFLNNKDYKIDRSIFKTAPPEFDIQKQTCEMLFCGFNPDGKAEMWYADKKDVTQVVKRSRQDKQPDDIETLETVIMFGSGSLFARKALSAADEYSFAHGNETTDAYHQKILKYFRKAALDQHTGGLAQVYHVINGTISPLNMKPIKLNMKDWKVVMDWAAKQDISTIERVYDAFLAEFPAFHFGWITYAEHKKRLGSFDEVRLVYERAVASVPYSVGIWVSYCEFAIRSSLPSDIIRRLFDRGLVKVGSNYQSYPLWDLYIQYEINLSNWEHLAVLYTKVLNSPTPKLTEYLHRFLELVKFRPLSHLMTAEEVSVVIDQDASLTDAQLETKYVSVRIASYNKAKDFFDKIDGFERAIKMHFFNVDPLPQSELDNWKKYLEFMEKEADVNKVVAFYERCVIACASYPEFWIRFVQSMEARNSPDRADAALYRASEIFVKRQPEIHLFLAIVEENRMNIAEARAAYTFVHFGISRMLPQAIAEHANMEWRQGNTKGAFSIH</sequence>
<gene>
    <name evidence="7" type="ORF">MKW98_013020</name>
</gene>
<dbReference type="InterPro" id="IPR059164">
    <property type="entry name" value="HAT_PRP39_C"/>
</dbReference>